<name>A0A6L5WL72_9BACT</name>
<proteinExistence type="predicted"/>
<keyword evidence="2" id="KW-1185">Reference proteome</keyword>
<protein>
    <submittedName>
        <fullName evidence="1">Uncharacterized protein</fullName>
    </submittedName>
</protein>
<dbReference type="RefSeq" id="WP_154571277.1">
    <property type="nucleotide sequence ID" value="NZ_VWSJ01000034.1"/>
</dbReference>
<sequence>MVKDLSQKYKNLITVLDDFGCKQDRKIGFSTIKDFKGLENDIIICIDLSSDDILNSYVGFSRVRSCLHIMKKY</sequence>
<evidence type="ECO:0000313" key="2">
    <source>
        <dbReference type="Proteomes" id="UP000476338"/>
    </source>
</evidence>
<accession>A0A6L5WL72</accession>
<evidence type="ECO:0000313" key="1">
    <source>
        <dbReference type="EMBL" id="MSN97027.1"/>
    </source>
</evidence>
<reference evidence="1 2" key="2">
    <citation type="submission" date="2020-03" db="EMBL/GenBank/DDBJ databases">
        <title>Campylobacter portucalensis sp. nov., a new species of Campylobacter isolated from the reproductive tract of bulls.</title>
        <authorList>
            <person name="Silva M.F."/>
            <person name="Pereira G."/>
            <person name="Carneiro C."/>
            <person name="Hemphill A."/>
            <person name="Mateus L."/>
            <person name="Lopes-Da-Costa L."/>
            <person name="Silva E."/>
        </authorList>
    </citation>
    <scope>NUCLEOTIDE SEQUENCE [LARGE SCALE GENOMIC DNA]</scope>
    <source>
        <strain evidence="1 2">FMV-PI01</strain>
    </source>
</reference>
<dbReference type="AlphaFoldDB" id="A0A6L5WL72"/>
<dbReference type="EMBL" id="VWSJ01000034">
    <property type="protein sequence ID" value="MSN97027.1"/>
    <property type="molecule type" value="Genomic_DNA"/>
</dbReference>
<comment type="caution">
    <text evidence="1">The sequence shown here is derived from an EMBL/GenBank/DDBJ whole genome shotgun (WGS) entry which is preliminary data.</text>
</comment>
<organism evidence="1 2">
    <name type="scientific">Campylobacter portucalensis</name>
    <dbReference type="NCBI Taxonomy" id="2608384"/>
    <lineage>
        <taxon>Bacteria</taxon>
        <taxon>Pseudomonadati</taxon>
        <taxon>Campylobacterota</taxon>
        <taxon>Epsilonproteobacteria</taxon>
        <taxon>Campylobacterales</taxon>
        <taxon>Campylobacteraceae</taxon>
        <taxon>Campylobacter</taxon>
    </lineage>
</organism>
<reference evidence="1 2" key="1">
    <citation type="submission" date="2019-09" db="EMBL/GenBank/DDBJ databases">
        <authorList>
            <person name="Silva M."/>
            <person name="Pereira G."/>
            <person name="Lopes-Da-Costa L."/>
            <person name="Silva E."/>
        </authorList>
    </citation>
    <scope>NUCLEOTIDE SEQUENCE [LARGE SCALE GENOMIC DNA]</scope>
    <source>
        <strain evidence="1 2">FMV-PI01</strain>
    </source>
</reference>
<dbReference type="Proteomes" id="UP000476338">
    <property type="component" value="Unassembled WGS sequence"/>
</dbReference>
<gene>
    <name evidence="1" type="ORF">F1B92_07625</name>
</gene>